<evidence type="ECO:0000256" key="1">
    <source>
        <dbReference type="ARBA" id="ARBA00007452"/>
    </source>
</evidence>
<evidence type="ECO:0000259" key="7">
    <source>
        <dbReference type="Pfam" id="PF11967"/>
    </source>
</evidence>
<dbReference type="NCBIfam" id="TIGR00613">
    <property type="entry name" value="reco"/>
    <property type="match status" value="1"/>
</dbReference>
<accession>A0A381RAI2</accession>
<evidence type="ECO:0000256" key="5">
    <source>
        <dbReference type="ARBA" id="ARBA00023204"/>
    </source>
</evidence>
<organism evidence="8">
    <name type="scientific">marine metagenome</name>
    <dbReference type="NCBI Taxonomy" id="408172"/>
    <lineage>
        <taxon>unclassified sequences</taxon>
        <taxon>metagenomes</taxon>
        <taxon>ecological metagenomes</taxon>
    </lineage>
</organism>
<name>A0A381RAI2_9ZZZZ</name>
<dbReference type="GO" id="GO:0043590">
    <property type="term" value="C:bacterial nucleoid"/>
    <property type="evidence" value="ECO:0007669"/>
    <property type="project" value="TreeGrafter"/>
</dbReference>
<keyword evidence="3" id="KW-0227">DNA damage</keyword>
<dbReference type="SUPFAM" id="SSF57863">
    <property type="entry name" value="ArfGap/RecO-like zinc finger"/>
    <property type="match status" value="1"/>
</dbReference>
<dbReference type="Pfam" id="PF11967">
    <property type="entry name" value="RecO_N"/>
    <property type="match status" value="1"/>
</dbReference>
<protein>
    <recommendedName>
        <fullName evidence="2">DNA repair protein RecO</fullName>
    </recommendedName>
    <alternativeName>
        <fullName evidence="6">Recombination protein O</fullName>
    </alternativeName>
</protein>
<evidence type="ECO:0000313" key="8">
    <source>
        <dbReference type="EMBL" id="SUZ86867.1"/>
    </source>
</evidence>
<dbReference type="EMBL" id="UINC01001704">
    <property type="protein sequence ID" value="SUZ86867.1"/>
    <property type="molecule type" value="Genomic_DNA"/>
</dbReference>
<sequence length="228" mass="26081">MHQRPFSESSQIINLFSRHFGRVDVIAKGSKRPKSKFKSFLQPFLPILVSWSGRSQLKTLRSIDLNIKQKTTLPNKQLMSAFYLNELILSLLTTTDPYPELFDCYALTIDKLSDIDSSESVLRTFEINLLSQIGYAINFQTEAMSSNEIEAEQVYRFVVEEGFIRSNTTTPHHSLIKGSIIKAIEKGDYSTSQILKAAKRITRESIKYHLSGKELNTKKVFRSIHKSN</sequence>
<evidence type="ECO:0000256" key="2">
    <source>
        <dbReference type="ARBA" id="ARBA00021310"/>
    </source>
</evidence>
<dbReference type="InterPro" id="IPR003717">
    <property type="entry name" value="RecO"/>
</dbReference>
<dbReference type="Gene3D" id="1.20.1440.120">
    <property type="entry name" value="Recombination protein O, C-terminal domain"/>
    <property type="match status" value="1"/>
</dbReference>
<evidence type="ECO:0000256" key="6">
    <source>
        <dbReference type="ARBA" id="ARBA00033409"/>
    </source>
</evidence>
<dbReference type="Gene3D" id="2.40.50.140">
    <property type="entry name" value="Nucleic acid-binding proteins"/>
    <property type="match status" value="1"/>
</dbReference>
<evidence type="ECO:0000256" key="4">
    <source>
        <dbReference type="ARBA" id="ARBA00023172"/>
    </source>
</evidence>
<dbReference type="GO" id="GO:0006302">
    <property type="term" value="P:double-strand break repair"/>
    <property type="evidence" value="ECO:0007669"/>
    <property type="project" value="TreeGrafter"/>
</dbReference>
<comment type="similarity">
    <text evidence="1">Belongs to the RecO family.</text>
</comment>
<proteinExistence type="inferred from homology"/>
<keyword evidence="5" id="KW-0234">DNA repair</keyword>
<dbReference type="PANTHER" id="PTHR33991:SF1">
    <property type="entry name" value="DNA REPAIR PROTEIN RECO"/>
    <property type="match status" value="1"/>
</dbReference>
<dbReference type="InterPro" id="IPR042242">
    <property type="entry name" value="RecO_C"/>
</dbReference>
<dbReference type="SUPFAM" id="SSF50249">
    <property type="entry name" value="Nucleic acid-binding proteins"/>
    <property type="match status" value="1"/>
</dbReference>
<dbReference type="InterPro" id="IPR012340">
    <property type="entry name" value="NA-bd_OB-fold"/>
</dbReference>
<dbReference type="HAMAP" id="MF_00201">
    <property type="entry name" value="RecO"/>
    <property type="match status" value="1"/>
</dbReference>
<dbReference type="Pfam" id="PF02565">
    <property type="entry name" value="RecO_C"/>
    <property type="match status" value="1"/>
</dbReference>
<dbReference type="InterPro" id="IPR022572">
    <property type="entry name" value="DNA_rep/recomb_RecO_N"/>
</dbReference>
<reference evidence="8" key="1">
    <citation type="submission" date="2018-05" db="EMBL/GenBank/DDBJ databases">
        <authorList>
            <person name="Lanie J.A."/>
            <person name="Ng W.-L."/>
            <person name="Kazmierczak K.M."/>
            <person name="Andrzejewski T.M."/>
            <person name="Davidsen T.M."/>
            <person name="Wayne K.J."/>
            <person name="Tettelin H."/>
            <person name="Glass J.I."/>
            <person name="Rusch D."/>
            <person name="Podicherti R."/>
            <person name="Tsui H.-C.T."/>
            <person name="Winkler M.E."/>
        </authorList>
    </citation>
    <scope>NUCLEOTIDE SEQUENCE</scope>
</reference>
<dbReference type="PANTHER" id="PTHR33991">
    <property type="entry name" value="DNA REPAIR PROTEIN RECO"/>
    <property type="match status" value="1"/>
</dbReference>
<keyword evidence="4" id="KW-0233">DNA recombination</keyword>
<evidence type="ECO:0000256" key="3">
    <source>
        <dbReference type="ARBA" id="ARBA00022763"/>
    </source>
</evidence>
<gene>
    <name evidence="8" type="ORF">METZ01_LOCUS39721</name>
</gene>
<dbReference type="InterPro" id="IPR037278">
    <property type="entry name" value="ARFGAP/RecO"/>
</dbReference>
<dbReference type="GO" id="GO:0006310">
    <property type="term" value="P:DNA recombination"/>
    <property type="evidence" value="ECO:0007669"/>
    <property type="project" value="UniProtKB-KW"/>
</dbReference>
<dbReference type="AlphaFoldDB" id="A0A381RAI2"/>
<feature type="domain" description="DNA replication/recombination mediator RecO N-terminal" evidence="7">
    <location>
        <begin position="1"/>
        <end position="64"/>
    </location>
</feature>